<evidence type="ECO:0008006" key="2">
    <source>
        <dbReference type="Google" id="ProtNLM"/>
    </source>
</evidence>
<dbReference type="AlphaFoldDB" id="A0A0F8YMC3"/>
<evidence type="ECO:0000313" key="1">
    <source>
        <dbReference type="EMBL" id="KKK82522.1"/>
    </source>
</evidence>
<protein>
    <recommendedName>
        <fullName evidence="2">Glycosyltransferase 2-like domain-containing protein</fullName>
    </recommendedName>
</protein>
<gene>
    <name evidence="1" type="ORF">LCGC14_2802550</name>
</gene>
<comment type="caution">
    <text evidence="1">The sequence shown here is derived from an EMBL/GenBank/DDBJ whole genome shotgun (WGS) entry which is preliminary data.</text>
</comment>
<dbReference type="EMBL" id="LAZR01052634">
    <property type="protein sequence ID" value="KKK82522.1"/>
    <property type="molecule type" value="Genomic_DNA"/>
</dbReference>
<proteinExistence type="predicted"/>
<sequence>MTRKTGMLTRLIGSATMNKNPKLIACYIAQDEELWLPLSLKSILGVVDKVIIIDGGSTDKTLDKISLNLTATNSEIQTMVIGVAGVVSFSAASFQSGRNIWTFQPVVHWDPSKNWTTRGTTIENTLQTVSYLSSVDASLNAPFIKHKLFLDTPGTYDLWGLGYTSVEGVYWSFDGDTSGMRKMVLGTPSGPPQWTKFGSFFSQEGGQHTFSIYLSDATTVVLDQWYFTRDTDFDQTLSSEGLDFLPLDVSKGPFNTAVRIRSLSPYETLDSLVLPTPGSINVTQWLSSEIITASGTYHYGVQNNISGAGVIYTDGLSIEFWQIGGRSSSEFFPSWDFVFPTTSVGTAHVSTDFGENFVELQ</sequence>
<name>A0A0F8YMC3_9ZZZZ</name>
<organism evidence="1">
    <name type="scientific">marine sediment metagenome</name>
    <dbReference type="NCBI Taxonomy" id="412755"/>
    <lineage>
        <taxon>unclassified sequences</taxon>
        <taxon>metagenomes</taxon>
        <taxon>ecological metagenomes</taxon>
    </lineage>
</organism>
<accession>A0A0F8YMC3</accession>
<reference evidence="1" key="1">
    <citation type="journal article" date="2015" name="Nature">
        <title>Complex archaea that bridge the gap between prokaryotes and eukaryotes.</title>
        <authorList>
            <person name="Spang A."/>
            <person name="Saw J.H."/>
            <person name="Jorgensen S.L."/>
            <person name="Zaremba-Niedzwiedzka K."/>
            <person name="Martijn J."/>
            <person name="Lind A.E."/>
            <person name="van Eijk R."/>
            <person name="Schleper C."/>
            <person name="Guy L."/>
            <person name="Ettema T.J."/>
        </authorList>
    </citation>
    <scope>NUCLEOTIDE SEQUENCE</scope>
</reference>